<dbReference type="GO" id="GO:0005886">
    <property type="term" value="C:plasma membrane"/>
    <property type="evidence" value="ECO:0007669"/>
    <property type="project" value="UniProtKB-SubCell"/>
</dbReference>
<keyword evidence="7 8" id="KW-0472">Membrane</keyword>
<evidence type="ECO:0000256" key="8">
    <source>
        <dbReference type="SAM" id="Phobius"/>
    </source>
</evidence>
<dbReference type="EMBL" id="CP000471">
    <property type="protein sequence ID" value="ABK42867.1"/>
    <property type="molecule type" value="Genomic_DNA"/>
</dbReference>
<dbReference type="KEGG" id="mgm:Mmc1_0341"/>
<dbReference type="SUPFAM" id="SSF53649">
    <property type="entry name" value="Alkaline phosphatase-like"/>
    <property type="match status" value="1"/>
</dbReference>
<dbReference type="PANTHER" id="PTHR30443">
    <property type="entry name" value="INNER MEMBRANE PROTEIN"/>
    <property type="match status" value="1"/>
</dbReference>
<name>A0L4H4_MAGMM</name>
<dbReference type="Gene3D" id="3.40.720.10">
    <property type="entry name" value="Alkaline Phosphatase, subunit A"/>
    <property type="match status" value="1"/>
</dbReference>
<keyword evidence="6 8" id="KW-1133">Transmembrane helix</keyword>
<dbReference type="InterPro" id="IPR058130">
    <property type="entry name" value="PEA_transf_C"/>
</dbReference>
<keyword evidence="5 8" id="KW-0812">Transmembrane</keyword>
<feature type="domain" description="Phosphoethanolamine transferase N-terminal" evidence="10">
    <location>
        <begin position="53"/>
        <end position="202"/>
    </location>
</feature>
<evidence type="ECO:0000256" key="7">
    <source>
        <dbReference type="ARBA" id="ARBA00023136"/>
    </source>
</evidence>
<evidence type="ECO:0000313" key="11">
    <source>
        <dbReference type="EMBL" id="ABK42867.1"/>
    </source>
</evidence>
<dbReference type="Proteomes" id="UP000002586">
    <property type="component" value="Chromosome"/>
</dbReference>
<gene>
    <name evidence="11" type="ordered locus">Mmc1_0341</name>
</gene>
<protein>
    <submittedName>
        <fullName evidence="11">Phosphatidylethanolamine:Kdo2-lipid A phosphoethanolamine transferase</fullName>
    </submittedName>
</protein>
<dbReference type="InterPro" id="IPR012549">
    <property type="entry name" value="EptA-like_N"/>
</dbReference>
<feature type="domain" description="Sulfatase N-terminal" evidence="9">
    <location>
        <begin position="228"/>
        <end position="512"/>
    </location>
</feature>
<dbReference type="eggNOG" id="COG2194">
    <property type="taxonomic scope" value="Bacteria"/>
</dbReference>
<dbReference type="InterPro" id="IPR017850">
    <property type="entry name" value="Alkaline_phosphatase_core_sf"/>
</dbReference>
<feature type="transmembrane region" description="Helical" evidence="8">
    <location>
        <begin position="41"/>
        <end position="66"/>
    </location>
</feature>
<organism evidence="11 12">
    <name type="scientific">Magnetococcus marinus (strain ATCC BAA-1437 / JCM 17883 / MC-1)</name>
    <dbReference type="NCBI Taxonomy" id="156889"/>
    <lineage>
        <taxon>Bacteria</taxon>
        <taxon>Pseudomonadati</taxon>
        <taxon>Pseudomonadota</taxon>
        <taxon>Magnetococcia</taxon>
        <taxon>Magnetococcales</taxon>
        <taxon>Magnetococcaceae</taxon>
        <taxon>Magnetococcus</taxon>
    </lineage>
</organism>
<keyword evidence="2" id="KW-1003">Cell membrane</keyword>
<evidence type="ECO:0000313" key="12">
    <source>
        <dbReference type="Proteomes" id="UP000002586"/>
    </source>
</evidence>
<evidence type="ECO:0000259" key="9">
    <source>
        <dbReference type="Pfam" id="PF00884"/>
    </source>
</evidence>
<evidence type="ECO:0000256" key="1">
    <source>
        <dbReference type="ARBA" id="ARBA00004429"/>
    </source>
</evidence>
<feature type="transmembrane region" description="Helical" evidence="8">
    <location>
        <begin position="153"/>
        <end position="172"/>
    </location>
</feature>
<reference evidence="11 12" key="2">
    <citation type="journal article" date="2012" name="Int. J. Syst. Evol. Microbiol.">
        <title>Magnetococcus marinus gen. nov., sp. nov., a marine, magnetotactic bacterium that represents a novel lineage (Magnetococcaceae fam. nov.; Magnetococcales ord. nov.) at the base of the Alphaproteobacteria.</title>
        <authorList>
            <person name="Bazylinski D.A."/>
            <person name="Williams T.J."/>
            <person name="Lefevre C.T."/>
            <person name="Berg R.J."/>
            <person name="Zhang C.L."/>
            <person name="Bowser S.S."/>
            <person name="Dean A.J."/>
            <person name="Beveridge T.J."/>
        </authorList>
    </citation>
    <scope>NUCLEOTIDE SEQUENCE [LARGE SCALE GENOMIC DNA]</scope>
    <source>
        <strain evidence="12">ATCC BAA-1437 / JCM 17883 / MC-1</strain>
    </source>
</reference>
<dbReference type="AlphaFoldDB" id="A0L4H4"/>
<evidence type="ECO:0000256" key="6">
    <source>
        <dbReference type="ARBA" id="ARBA00022989"/>
    </source>
</evidence>
<keyword evidence="4 11" id="KW-0808">Transferase</keyword>
<comment type="subcellular location">
    <subcellularLocation>
        <location evidence="1">Cell inner membrane</location>
        <topology evidence="1">Multi-pass membrane protein</topology>
    </subcellularLocation>
</comment>
<dbReference type="PANTHER" id="PTHR30443:SF0">
    <property type="entry name" value="PHOSPHOETHANOLAMINE TRANSFERASE EPTA"/>
    <property type="match status" value="1"/>
</dbReference>
<evidence type="ECO:0000256" key="5">
    <source>
        <dbReference type="ARBA" id="ARBA00022692"/>
    </source>
</evidence>
<dbReference type="OrthoDB" id="9786870at2"/>
<dbReference type="STRING" id="156889.Mmc1_0341"/>
<dbReference type="Pfam" id="PF00884">
    <property type="entry name" value="Sulfatase"/>
    <property type="match status" value="1"/>
</dbReference>
<dbReference type="RefSeq" id="WP_011712037.1">
    <property type="nucleotide sequence ID" value="NC_008576.1"/>
</dbReference>
<feature type="transmembrane region" description="Helical" evidence="8">
    <location>
        <begin position="12"/>
        <end position="35"/>
    </location>
</feature>
<feature type="transmembrane region" description="Helical" evidence="8">
    <location>
        <begin position="73"/>
        <end position="93"/>
    </location>
</feature>
<dbReference type="Pfam" id="PF08019">
    <property type="entry name" value="EptA_B_N"/>
    <property type="match status" value="1"/>
</dbReference>
<evidence type="ECO:0000259" key="10">
    <source>
        <dbReference type="Pfam" id="PF08019"/>
    </source>
</evidence>
<evidence type="ECO:0000256" key="4">
    <source>
        <dbReference type="ARBA" id="ARBA00022679"/>
    </source>
</evidence>
<dbReference type="GO" id="GO:0016776">
    <property type="term" value="F:phosphotransferase activity, phosphate group as acceptor"/>
    <property type="evidence" value="ECO:0007669"/>
    <property type="project" value="TreeGrafter"/>
</dbReference>
<sequence>MPNLQISRPYLILLVALFICLTGNYTFFSGVLQVYPWQQHAGFFVSLVVAYSAFLVLLFSLLSLLFGQRSVAIFMLILSAFIGYFSDNFGVIIDRDMLQNTLETNLSEASDLMSLGLMVRVLLLGLLPALLVGRLSLPRLGWLRGLSQTGKTMGVALLVMVAALAPFNAQYFSAGREHKSLRYHANPAYPIYSVGHYIKKKYQAGKPPYTTVTTYARQAADDTSRELVIMVVGEAVRADHFSLNGYARQTNPTLAKEPRVVNFSQVSSCGTATAISVPCMFSFHGRSTYKGSTAPYTENVLDVLAKAGVHVLWLDNNSSSKGVADRVAYQDFRTSANNPICDAVECRDIGMLKNLQRYIDDHKQGDILIVLHQMGNHGPAYFKRYPPEFEKFKPACQTIELAQCTKQEISNAYDNAILYTDFFLGKVIELLKSNTPNFETLMVYMSDHGESLGENGIYLHGLPYFMAPASQTHVPAVIWNGPNSDLDHQELLANKDKPNSHDGLAPLLLKVFEVDADLQGDLVHAPFGSAQP</sequence>
<dbReference type="InterPro" id="IPR040423">
    <property type="entry name" value="PEA_transferase"/>
</dbReference>
<keyword evidence="12" id="KW-1185">Reference proteome</keyword>
<accession>A0L4H4</accession>
<proteinExistence type="predicted"/>
<dbReference type="CDD" id="cd16017">
    <property type="entry name" value="LptA"/>
    <property type="match status" value="1"/>
</dbReference>
<dbReference type="NCBIfam" id="NF028537">
    <property type="entry name" value="P_eth_NH2_trans"/>
    <property type="match status" value="1"/>
</dbReference>
<evidence type="ECO:0000256" key="2">
    <source>
        <dbReference type="ARBA" id="ARBA00022475"/>
    </source>
</evidence>
<dbReference type="InterPro" id="IPR000917">
    <property type="entry name" value="Sulfatase_N"/>
</dbReference>
<dbReference type="HOGENOM" id="CLU_018534_1_0_5"/>
<keyword evidence="3" id="KW-0997">Cell inner membrane</keyword>
<feature type="transmembrane region" description="Helical" evidence="8">
    <location>
        <begin position="113"/>
        <end position="132"/>
    </location>
</feature>
<dbReference type="GO" id="GO:0009244">
    <property type="term" value="P:lipopolysaccharide core region biosynthetic process"/>
    <property type="evidence" value="ECO:0007669"/>
    <property type="project" value="TreeGrafter"/>
</dbReference>
<reference evidence="12" key="1">
    <citation type="journal article" date="2009" name="Appl. Environ. Microbiol.">
        <title>Complete genome sequence of the chemolithoautotrophic marine magnetotactic coccus strain MC-1.</title>
        <authorList>
            <person name="Schubbe S."/>
            <person name="Williams T.J."/>
            <person name="Xie G."/>
            <person name="Kiss H.E."/>
            <person name="Brettin T.S."/>
            <person name="Martinez D."/>
            <person name="Ross C.A."/>
            <person name="Schuler D."/>
            <person name="Cox B.L."/>
            <person name="Nealson K.H."/>
            <person name="Bazylinski D.A."/>
        </authorList>
    </citation>
    <scope>NUCLEOTIDE SEQUENCE [LARGE SCALE GENOMIC DNA]</scope>
    <source>
        <strain evidence="12">ATCC BAA-1437 / JCM 17883 / MC-1</strain>
    </source>
</reference>
<evidence type="ECO:0000256" key="3">
    <source>
        <dbReference type="ARBA" id="ARBA00022519"/>
    </source>
</evidence>